<feature type="compositionally biased region" description="Basic and acidic residues" evidence="3">
    <location>
        <begin position="166"/>
        <end position="178"/>
    </location>
</feature>
<feature type="compositionally biased region" description="Gly residues" evidence="3">
    <location>
        <begin position="574"/>
        <end position="595"/>
    </location>
</feature>
<feature type="region of interest" description="Disordered" evidence="3">
    <location>
        <begin position="838"/>
        <end position="879"/>
    </location>
</feature>
<dbReference type="PROSITE" id="PS50102">
    <property type="entry name" value="RRM"/>
    <property type="match status" value="2"/>
</dbReference>
<dbReference type="SUPFAM" id="SSF68906">
    <property type="entry name" value="SAP domain"/>
    <property type="match status" value="1"/>
</dbReference>
<feature type="compositionally biased region" description="Gly residues" evidence="3">
    <location>
        <begin position="603"/>
        <end position="619"/>
    </location>
</feature>
<dbReference type="InterPro" id="IPR012677">
    <property type="entry name" value="Nucleotide-bd_a/b_plait_sf"/>
</dbReference>
<keyword evidence="1 2" id="KW-0694">RNA-binding</keyword>
<evidence type="ECO:0000256" key="2">
    <source>
        <dbReference type="PROSITE-ProRule" id="PRU00176"/>
    </source>
</evidence>
<feature type="compositionally biased region" description="Low complexity" evidence="3">
    <location>
        <begin position="45"/>
        <end position="62"/>
    </location>
</feature>
<sequence length="879" mass="91649">MTAENAKPVDKWTVNELRAELKKRSLPASGVKADLPQMSPSKDNQPSSDAPTQAQQPPAADSKAAQPKSPRSPLKAAGKIESWLHSKDEGAQIAVKPEEKPPGGKQEEKPRTEEPAEENLPSASPEKLHSSDAELLKQARTQSHVEIKQPVKLEDKHPAAGQLHSSDAELLKKAKEQSHAVGKGEAPAAAKPSSEPEGRNEWEDMDIPHHWRPLPGFKVRNLSASEDIKEADLGGEALAFEAGFGQVQLYVGNVKADWQDDEAFQKGMEEYGQVQRAFIMRNKAGESKGYGFVEYALPSGALKAKEALDKIEHERQPGAQRRLPANTVKAVDKGEFAAASTGGEAAAAKEGSAETKKDEGAAAAGKQEATEAPAAGAAAAGAAAEPTKEDAATDVEMKDAVGEGAEAKADPGTANGTAKEEAAAEGAERYDQIKQMRAEWSHPRTVAGLFSRQLFVSNLIPGFKAHTLRVCFEEYGSVTDCHVPTNKSTGLSKGFAFVEFKSSGEADTAFRALDGHQHPTLGKILAAFANPAKQKDPSTHTHVRQSANPSSFQKPSAQRFPVSAQAYGQPRPQGRGGRGFGGPGRGSFGRGGGRGFAPAQGGPAFGRGGRGGGRFGGRGPVPAAAPVLPDAALASTTRSLQMQQAQLQRQVQAQVDVQLRAQNAAMQAQLRQAQAQAQAFQAQAQRAEQAAREQARKAAQEAEARRRAEEAAQRVSRGAIGAPQTAIQRPSSGGYGGYSAEPAGQSSGYIRSGQDAQQAMGYGGAAATQPKASSLSTFAGAAAATGSAPGYGASSYNQGSAYVAPQSGYTQSGYGTAAAQPASGYNALSGFVAQGGQASGYGSSAGQKRDASGYGYDPQSGYGGGYGAGGDNSTKRPRY</sequence>
<comment type="caution">
    <text evidence="5">The sequence shown here is derived from an EMBL/GenBank/DDBJ whole genome shotgun (WGS) entry which is preliminary data.</text>
</comment>
<feature type="compositionally biased region" description="Basic and acidic residues" evidence="3">
    <location>
        <begin position="194"/>
        <end position="208"/>
    </location>
</feature>
<protein>
    <recommendedName>
        <fullName evidence="4">RRM domain-containing protein</fullName>
    </recommendedName>
</protein>
<dbReference type="InterPro" id="IPR036361">
    <property type="entry name" value="SAP_dom_sf"/>
</dbReference>
<feature type="region of interest" description="Disordered" evidence="3">
    <location>
        <begin position="531"/>
        <end position="623"/>
    </location>
</feature>
<feature type="compositionally biased region" description="Low complexity" evidence="3">
    <location>
        <begin position="183"/>
        <end position="193"/>
    </location>
</feature>
<evidence type="ECO:0000256" key="1">
    <source>
        <dbReference type="ARBA" id="ARBA00022884"/>
    </source>
</evidence>
<feature type="compositionally biased region" description="Polar residues" evidence="3">
    <location>
        <begin position="544"/>
        <end position="556"/>
    </location>
</feature>
<dbReference type="Gene3D" id="1.10.720.30">
    <property type="entry name" value="SAP domain"/>
    <property type="match status" value="1"/>
</dbReference>
<gene>
    <name evidence="5" type="ORF">WJX72_006627</name>
</gene>
<feature type="region of interest" description="Disordered" evidence="3">
    <location>
        <begin position="691"/>
        <end position="740"/>
    </location>
</feature>
<feature type="domain" description="RRM" evidence="4">
    <location>
        <begin position="452"/>
        <end position="531"/>
    </location>
</feature>
<feature type="domain" description="RRM" evidence="4">
    <location>
        <begin position="247"/>
        <end position="330"/>
    </location>
</feature>
<accession>A0AAW1PUK8</accession>
<evidence type="ECO:0000259" key="4">
    <source>
        <dbReference type="PROSITE" id="PS50102"/>
    </source>
</evidence>
<dbReference type="InterPro" id="IPR035979">
    <property type="entry name" value="RBD_domain_sf"/>
</dbReference>
<organism evidence="5 6">
    <name type="scientific">[Myrmecia] bisecta</name>
    <dbReference type="NCBI Taxonomy" id="41462"/>
    <lineage>
        <taxon>Eukaryota</taxon>
        <taxon>Viridiplantae</taxon>
        <taxon>Chlorophyta</taxon>
        <taxon>core chlorophytes</taxon>
        <taxon>Trebouxiophyceae</taxon>
        <taxon>Trebouxiales</taxon>
        <taxon>Trebouxiaceae</taxon>
        <taxon>Myrmecia</taxon>
    </lineage>
</organism>
<name>A0AAW1PUK8_9CHLO</name>
<feature type="compositionally biased region" description="Gly residues" evidence="3">
    <location>
        <begin position="861"/>
        <end position="870"/>
    </location>
</feature>
<feature type="compositionally biased region" description="Basic and acidic residues" evidence="3">
    <location>
        <begin position="82"/>
        <end position="114"/>
    </location>
</feature>
<feature type="compositionally biased region" description="Low complexity" evidence="3">
    <location>
        <begin position="339"/>
        <end position="350"/>
    </location>
</feature>
<reference evidence="5 6" key="1">
    <citation type="journal article" date="2024" name="Nat. Commun.">
        <title>Phylogenomics reveals the evolutionary origins of lichenization in chlorophyte algae.</title>
        <authorList>
            <person name="Puginier C."/>
            <person name="Libourel C."/>
            <person name="Otte J."/>
            <person name="Skaloud P."/>
            <person name="Haon M."/>
            <person name="Grisel S."/>
            <person name="Petersen M."/>
            <person name="Berrin J.G."/>
            <person name="Delaux P.M."/>
            <person name="Dal Grande F."/>
            <person name="Keller J."/>
        </authorList>
    </citation>
    <scope>NUCLEOTIDE SEQUENCE [LARGE SCALE GENOMIC DNA]</scope>
    <source>
        <strain evidence="5 6">SAG 2043</strain>
    </source>
</reference>
<dbReference type="AlphaFoldDB" id="A0AAW1PUK8"/>
<dbReference type="Gene3D" id="3.30.70.330">
    <property type="match status" value="3"/>
</dbReference>
<feature type="compositionally biased region" description="Basic and acidic residues" evidence="3">
    <location>
        <begin position="691"/>
        <end position="712"/>
    </location>
</feature>
<dbReference type="Pfam" id="PF02037">
    <property type="entry name" value="SAP"/>
    <property type="match status" value="1"/>
</dbReference>
<feature type="region of interest" description="Disordered" evidence="3">
    <location>
        <begin position="20"/>
        <end position="208"/>
    </location>
</feature>
<dbReference type="Proteomes" id="UP001489004">
    <property type="component" value="Unassembled WGS sequence"/>
</dbReference>
<dbReference type="InterPro" id="IPR003034">
    <property type="entry name" value="SAP_dom"/>
</dbReference>
<dbReference type="InterPro" id="IPR052462">
    <property type="entry name" value="SLIRP/GR-RBP-like"/>
</dbReference>
<keyword evidence="6" id="KW-1185">Reference proteome</keyword>
<dbReference type="PANTHER" id="PTHR48027">
    <property type="entry name" value="HETEROGENEOUS NUCLEAR RIBONUCLEOPROTEIN 87F-RELATED"/>
    <property type="match status" value="1"/>
</dbReference>
<dbReference type="EMBL" id="JALJOR010000009">
    <property type="protein sequence ID" value="KAK9811589.1"/>
    <property type="molecule type" value="Genomic_DNA"/>
</dbReference>
<dbReference type="SMART" id="SM00360">
    <property type="entry name" value="RRM"/>
    <property type="match status" value="2"/>
</dbReference>
<dbReference type="SUPFAM" id="SSF54928">
    <property type="entry name" value="RNA-binding domain, RBD"/>
    <property type="match status" value="2"/>
</dbReference>
<feature type="compositionally biased region" description="Basic and acidic residues" evidence="3">
    <location>
        <begin position="351"/>
        <end position="360"/>
    </location>
</feature>
<proteinExistence type="predicted"/>
<evidence type="ECO:0000256" key="3">
    <source>
        <dbReference type="SAM" id="MobiDB-lite"/>
    </source>
</evidence>
<dbReference type="Pfam" id="PF00076">
    <property type="entry name" value="RRM_1"/>
    <property type="match status" value="2"/>
</dbReference>
<dbReference type="GO" id="GO:0003723">
    <property type="term" value="F:RNA binding"/>
    <property type="evidence" value="ECO:0007669"/>
    <property type="project" value="UniProtKB-UniRule"/>
</dbReference>
<feature type="compositionally biased region" description="Low complexity" evidence="3">
    <location>
        <begin position="361"/>
        <end position="385"/>
    </location>
</feature>
<dbReference type="InterPro" id="IPR000504">
    <property type="entry name" value="RRM_dom"/>
</dbReference>
<evidence type="ECO:0000313" key="5">
    <source>
        <dbReference type="EMBL" id="KAK9811589.1"/>
    </source>
</evidence>
<feature type="compositionally biased region" description="Basic and acidic residues" evidence="3">
    <location>
        <begin position="126"/>
        <end position="158"/>
    </location>
</feature>
<evidence type="ECO:0000313" key="6">
    <source>
        <dbReference type="Proteomes" id="UP001489004"/>
    </source>
</evidence>
<feature type="region of interest" description="Disordered" evidence="3">
    <location>
        <begin position="339"/>
        <end position="392"/>
    </location>
</feature>